<dbReference type="Pfam" id="PF03328">
    <property type="entry name" value="HpcH_HpaI"/>
    <property type="match status" value="1"/>
</dbReference>
<evidence type="ECO:0000313" key="10">
    <source>
        <dbReference type="Proteomes" id="UP001231166"/>
    </source>
</evidence>
<evidence type="ECO:0000256" key="2">
    <source>
        <dbReference type="ARBA" id="ARBA00022723"/>
    </source>
</evidence>
<proteinExistence type="predicted"/>
<dbReference type="InterPro" id="IPR015813">
    <property type="entry name" value="Pyrv/PenolPyrv_kinase-like_dom"/>
</dbReference>
<dbReference type="GO" id="GO:0016829">
    <property type="term" value="F:lyase activity"/>
    <property type="evidence" value="ECO:0007669"/>
    <property type="project" value="UniProtKB-KW"/>
</dbReference>
<dbReference type="Proteomes" id="UP001231166">
    <property type="component" value="Plasmid pRho-VOC14-L"/>
</dbReference>
<dbReference type="Proteomes" id="UP001066327">
    <property type="component" value="Unassembled WGS sequence"/>
</dbReference>
<dbReference type="RefSeq" id="WP_206016587.1">
    <property type="nucleotide sequence ID" value="NZ_CP130956.1"/>
</dbReference>
<protein>
    <submittedName>
        <fullName evidence="8">CoA ester lyase</fullName>
    </submittedName>
</protein>
<evidence type="ECO:0000313" key="7">
    <source>
        <dbReference type="EMBL" id="MCZ4586182.1"/>
    </source>
</evidence>
<dbReference type="EMBL" id="JAPWIS010000010">
    <property type="protein sequence ID" value="MCZ4586182.1"/>
    <property type="molecule type" value="Genomic_DNA"/>
</dbReference>
<dbReference type="PANTHER" id="PTHR32308:SF10">
    <property type="entry name" value="CITRATE LYASE SUBUNIT BETA"/>
    <property type="match status" value="1"/>
</dbReference>
<evidence type="ECO:0000256" key="1">
    <source>
        <dbReference type="ARBA" id="ARBA00001946"/>
    </source>
</evidence>
<organism evidence="8 10">
    <name type="scientific">Rhodococcus opacus</name>
    <name type="common">Nocardia opaca</name>
    <dbReference type="NCBI Taxonomy" id="37919"/>
    <lineage>
        <taxon>Bacteria</taxon>
        <taxon>Bacillati</taxon>
        <taxon>Actinomycetota</taxon>
        <taxon>Actinomycetes</taxon>
        <taxon>Mycobacteriales</taxon>
        <taxon>Nocardiaceae</taxon>
        <taxon>Rhodococcus</taxon>
    </lineage>
</organism>
<accession>A0AAX3YTU4</accession>
<dbReference type="GO" id="GO:0006107">
    <property type="term" value="P:oxaloacetate metabolic process"/>
    <property type="evidence" value="ECO:0007669"/>
    <property type="project" value="TreeGrafter"/>
</dbReference>
<evidence type="ECO:0000256" key="5">
    <source>
        <dbReference type="PIRSR" id="PIRSR015582-2"/>
    </source>
</evidence>
<dbReference type="AlphaFoldDB" id="A0AAX3YTU4"/>
<reference evidence="7" key="1">
    <citation type="submission" date="2022-12" db="EMBL/GenBank/DDBJ databases">
        <authorList>
            <person name="Krivoruchko A.V."/>
            <person name="Elkin A."/>
        </authorList>
    </citation>
    <scope>NUCLEOTIDE SEQUENCE</scope>
    <source>
        <strain evidence="7">IEGM 249</strain>
    </source>
</reference>
<dbReference type="SUPFAM" id="SSF51621">
    <property type="entry name" value="Phosphoenolpyruvate/pyruvate domain"/>
    <property type="match status" value="1"/>
</dbReference>
<evidence type="ECO:0000313" key="9">
    <source>
        <dbReference type="Proteomes" id="UP001066327"/>
    </source>
</evidence>
<keyword evidence="9" id="KW-1185">Reference proteome</keyword>
<dbReference type="GO" id="GO:0000287">
    <property type="term" value="F:magnesium ion binding"/>
    <property type="evidence" value="ECO:0007669"/>
    <property type="project" value="TreeGrafter"/>
</dbReference>
<gene>
    <name evidence="7" type="ORF">O4328_21240</name>
    <name evidence="8" type="ORF">Q5707_41180</name>
</gene>
<keyword evidence="3 5" id="KW-0460">Magnesium</keyword>
<reference evidence="8" key="2">
    <citation type="submission" date="2023-07" db="EMBL/GenBank/DDBJ databases">
        <title>Genomic analysis of Rhodococcus opacus VOC-14 with glycol ethers degradation activity.</title>
        <authorList>
            <person name="Narkevich D.A."/>
            <person name="Hlushen A.M."/>
            <person name="Akhremchuk A.E."/>
            <person name="Sikolenko M.A."/>
            <person name="Valentovich L.N."/>
        </authorList>
    </citation>
    <scope>NUCLEOTIDE SEQUENCE</scope>
    <source>
        <strain evidence="8">VOC-14</strain>
        <plasmid evidence="8">pRho-VOC14-L</plasmid>
    </source>
</reference>
<comment type="cofactor">
    <cofactor evidence="1">
        <name>Mg(2+)</name>
        <dbReference type="ChEBI" id="CHEBI:18420"/>
    </cofactor>
</comment>
<dbReference type="InterPro" id="IPR040442">
    <property type="entry name" value="Pyrv_kinase-like_dom_sf"/>
</dbReference>
<feature type="binding site" evidence="5">
    <location>
        <position position="139"/>
    </location>
    <ligand>
        <name>Mg(2+)</name>
        <dbReference type="ChEBI" id="CHEBI:18420"/>
    </ligand>
</feature>
<sequence>MTILGPGPSLLFCPGDRGDRFDKALGRADVVIFDLEDAIAPEQKDAARAQVAAAAAAEPDRAVVRINAADTPWFDDDVAAMRAAGVRTLMLPKASRSEQLRALHGFDVIALCETAAGVLAAPRLAAEANCVALMWGGEDLVADIGGRSSRGPDGRYRPMIEQARATVLFAAAAEGKAAIDAVHIDISDLDGLRHESIEAAAMGFRAKACIHPGHVPPIREAFRATDDQIEWAQSVLAHPDASTGGVFRLGDQMIDAPLIAHAHTIIERTISCTSN</sequence>
<evidence type="ECO:0000256" key="3">
    <source>
        <dbReference type="ARBA" id="ARBA00022842"/>
    </source>
</evidence>
<evidence type="ECO:0000313" key="8">
    <source>
        <dbReference type="EMBL" id="WLF51884.1"/>
    </source>
</evidence>
<feature type="domain" description="HpcH/HpaI aldolase/citrate lyase" evidence="6">
    <location>
        <begin position="9"/>
        <end position="212"/>
    </location>
</feature>
<dbReference type="InterPro" id="IPR005000">
    <property type="entry name" value="Aldolase/citrate-lyase_domain"/>
</dbReference>
<dbReference type="PIRSF" id="PIRSF015582">
    <property type="entry name" value="Cit_lyase_B"/>
    <property type="match status" value="1"/>
</dbReference>
<dbReference type="EMBL" id="CP130956">
    <property type="protein sequence ID" value="WLF51884.1"/>
    <property type="molecule type" value="Genomic_DNA"/>
</dbReference>
<feature type="binding site" evidence="4">
    <location>
        <position position="113"/>
    </location>
    <ligand>
        <name>substrate</name>
    </ligand>
</feature>
<dbReference type="PANTHER" id="PTHR32308">
    <property type="entry name" value="LYASE BETA SUBUNIT, PUTATIVE (AFU_ORTHOLOGUE AFUA_4G13030)-RELATED"/>
    <property type="match status" value="1"/>
</dbReference>
<feature type="binding site" evidence="4">
    <location>
        <position position="65"/>
    </location>
    <ligand>
        <name>substrate</name>
    </ligand>
</feature>
<keyword evidence="8" id="KW-0456">Lyase</keyword>
<keyword evidence="2 5" id="KW-0479">Metal-binding</keyword>
<feature type="binding site" evidence="5">
    <location>
        <position position="113"/>
    </location>
    <ligand>
        <name>Mg(2+)</name>
        <dbReference type="ChEBI" id="CHEBI:18420"/>
    </ligand>
</feature>
<dbReference type="Gene3D" id="3.20.20.60">
    <property type="entry name" value="Phosphoenolpyruvate-binding domains"/>
    <property type="match status" value="1"/>
</dbReference>
<evidence type="ECO:0000259" key="6">
    <source>
        <dbReference type="Pfam" id="PF03328"/>
    </source>
</evidence>
<evidence type="ECO:0000256" key="4">
    <source>
        <dbReference type="PIRSR" id="PIRSR015582-1"/>
    </source>
</evidence>
<keyword evidence="8" id="KW-0614">Plasmid</keyword>
<name>A0AAX3YTU4_RHOOP</name>
<geneLocation type="plasmid" evidence="8 10">
    <name>pRho-VOC14-L</name>
</geneLocation>
<dbReference type="InterPro" id="IPR011206">
    <property type="entry name" value="Citrate_lyase_beta/mcl1/mcl2"/>
</dbReference>